<dbReference type="Proteomes" id="UP000295264">
    <property type="component" value="Unassembled WGS sequence"/>
</dbReference>
<evidence type="ECO:0000313" key="1">
    <source>
        <dbReference type="EMBL" id="TEA39957.1"/>
    </source>
</evidence>
<feature type="non-terminal residue" evidence="1">
    <location>
        <position position="1"/>
    </location>
</feature>
<accession>A0A484GVM3</accession>
<sequence>LRINGKEVEMLETIPDEFMA</sequence>
<organism evidence="1 2">
    <name type="scientific">Sousa chinensis</name>
    <name type="common">Indo-pacific humpbacked dolphin</name>
    <name type="synonym">Steno chinensis</name>
    <dbReference type="NCBI Taxonomy" id="103600"/>
    <lineage>
        <taxon>Eukaryota</taxon>
        <taxon>Metazoa</taxon>
        <taxon>Chordata</taxon>
        <taxon>Craniata</taxon>
        <taxon>Vertebrata</taxon>
        <taxon>Euteleostomi</taxon>
        <taxon>Mammalia</taxon>
        <taxon>Eutheria</taxon>
        <taxon>Laurasiatheria</taxon>
        <taxon>Artiodactyla</taxon>
        <taxon>Whippomorpha</taxon>
        <taxon>Cetacea</taxon>
        <taxon>Odontoceti</taxon>
        <taxon>Delphinidae</taxon>
        <taxon>Sousa</taxon>
    </lineage>
</organism>
<reference evidence="1 2" key="1">
    <citation type="journal article" date="2018" name="Genomics">
        <title>Molecular footprints of inshore aquatic adaptation in Indo-Pacific humpback dolphin (Sousa chinensis).</title>
        <authorList>
            <person name="Ming Y."/>
            <person name="Jian J."/>
            <person name="Yu F."/>
            <person name="Yu X."/>
            <person name="Wang J."/>
            <person name="Liu W."/>
        </authorList>
    </citation>
    <scope>NUCLEOTIDE SEQUENCE [LARGE SCALE GENOMIC DNA]</scope>
    <source>
        <strain evidence="1">MY-2018</strain>
        <tissue evidence="1">Skin</tissue>
    </source>
</reference>
<keyword evidence="2" id="KW-1185">Reference proteome</keyword>
<dbReference type="AlphaFoldDB" id="A0A484GVM3"/>
<evidence type="ECO:0000313" key="2">
    <source>
        <dbReference type="Proteomes" id="UP000295264"/>
    </source>
</evidence>
<gene>
    <name evidence="1" type="ORF">DBR06_SOUSAS10310055</name>
</gene>
<comment type="caution">
    <text evidence="1">The sequence shown here is derived from an EMBL/GenBank/DDBJ whole genome shotgun (WGS) entry which is preliminary data.</text>
</comment>
<proteinExistence type="predicted"/>
<protein>
    <submittedName>
        <fullName evidence="1">Uncharacterized protein</fullName>
    </submittedName>
</protein>
<name>A0A484GVM3_SOUCH</name>
<dbReference type="EMBL" id="QWLN02003410">
    <property type="protein sequence ID" value="TEA39957.1"/>
    <property type="molecule type" value="Genomic_DNA"/>
</dbReference>